<dbReference type="AlphaFoldDB" id="A0A5C6F7U9"/>
<dbReference type="InterPro" id="IPR050464">
    <property type="entry name" value="Zeta_carotene_desat/Oxidored"/>
</dbReference>
<proteinExistence type="predicted"/>
<dbReference type="RefSeq" id="WP_146533741.1">
    <property type="nucleotide sequence ID" value="NZ_SJPX01000002.1"/>
</dbReference>
<comment type="caution">
    <text evidence="2">The sequence shown here is derived from an EMBL/GenBank/DDBJ whole genome shotgun (WGS) entry which is preliminary data.</text>
</comment>
<dbReference type="Proteomes" id="UP000317977">
    <property type="component" value="Unassembled WGS sequence"/>
</dbReference>
<evidence type="ECO:0000313" key="2">
    <source>
        <dbReference type="EMBL" id="TWU55571.1"/>
    </source>
</evidence>
<sequence length="433" mass="48530">MRIAVVGSGISGNLAARILSAKHEVDLYESSSHLGGHAHTVDVSVYDSDISADVAFMVLNRRTYPNFCRMLELLGVGTQESDMSLSIRCWRTGLEYQGSSLNGLFAQRRNLVRPSFYRMLRDITRFNRKAIEFCQSSDDRTSLGEFLNGIGVGVEFREQYFVPMSAAIWSADPACLSSFPARFILGFCRNHGLLQLTDRPQWLTIANRSRSYVEPLMRPLRGRVFLNSSVHEVRRVEDGVQLSLPDRDTKYDHVILASHADQSLQLLKDASEDEREVLAGFSYQANKAVLHTDESVLPRRRHAWASWNYHIPLQPSNRASVTYDLNRLQSLGLPGPLCLTLNPQCSIDPSKIVRRFEFEHPVFSHDSIASQRNFCSINGVNRVSFCGAYWGYGFHEDGVNSALAVTRRFGLGLDVLSDPANQVKEVASPLVGA</sequence>
<dbReference type="InterPro" id="IPR036188">
    <property type="entry name" value="FAD/NAD-bd_sf"/>
</dbReference>
<dbReference type="Gene3D" id="3.50.50.60">
    <property type="entry name" value="FAD/NAD(P)-binding domain"/>
    <property type="match status" value="2"/>
</dbReference>
<dbReference type="PANTHER" id="PTHR42923">
    <property type="entry name" value="PROTOPORPHYRINOGEN OXIDASE"/>
    <property type="match status" value="1"/>
</dbReference>
<feature type="domain" description="Amine oxidase" evidence="1">
    <location>
        <begin position="15"/>
        <end position="298"/>
    </location>
</feature>
<organism evidence="2 3">
    <name type="scientific">Rubripirellula reticaptiva</name>
    <dbReference type="NCBI Taxonomy" id="2528013"/>
    <lineage>
        <taxon>Bacteria</taxon>
        <taxon>Pseudomonadati</taxon>
        <taxon>Planctomycetota</taxon>
        <taxon>Planctomycetia</taxon>
        <taxon>Pirellulales</taxon>
        <taxon>Pirellulaceae</taxon>
        <taxon>Rubripirellula</taxon>
    </lineage>
</organism>
<protein>
    <recommendedName>
        <fullName evidence="1">Amine oxidase domain-containing protein</fullName>
    </recommendedName>
</protein>
<dbReference type="SUPFAM" id="SSF51905">
    <property type="entry name" value="FAD/NAD(P)-binding domain"/>
    <property type="match status" value="1"/>
</dbReference>
<dbReference type="PANTHER" id="PTHR42923:SF17">
    <property type="entry name" value="AMINE OXIDASE DOMAIN-CONTAINING PROTEIN"/>
    <property type="match status" value="1"/>
</dbReference>
<dbReference type="Pfam" id="PF01593">
    <property type="entry name" value="Amino_oxidase"/>
    <property type="match status" value="1"/>
</dbReference>
<accession>A0A5C6F7U9</accession>
<dbReference type="InterPro" id="IPR002937">
    <property type="entry name" value="Amino_oxidase"/>
</dbReference>
<dbReference type="OrthoDB" id="20837at2"/>
<evidence type="ECO:0000313" key="3">
    <source>
        <dbReference type="Proteomes" id="UP000317977"/>
    </source>
</evidence>
<evidence type="ECO:0000259" key="1">
    <source>
        <dbReference type="Pfam" id="PF01593"/>
    </source>
</evidence>
<dbReference type="EMBL" id="SJPX01000002">
    <property type="protein sequence ID" value="TWU55571.1"/>
    <property type="molecule type" value="Genomic_DNA"/>
</dbReference>
<name>A0A5C6F7U9_9BACT</name>
<reference evidence="2 3" key="1">
    <citation type="submission" date="2019-02" db="EMBL/GenBank/DDBJ databases">
        <title>Deep-cultivation of Planctomycetes and their phenomic and genomic characterization uncovers novel biology.</title>
        <authorList>
            <person name="Wiegand S."/>
            <person name="Jogler M."/>
            <person name="Boedeker C."/>
            <person name="Pinto D."/>
            <person name="Vollmers J."/>
            <person name="Rivas-Marin E."/>
            <person name="Kohn T."/>
            <person name="Peeters S.H."/>
            <person name="Heuer A."/>
            <person name="Rast P."/>
            <person name="Oberbeckmann S."/>
            <person name="Bunk B."/>
            <person name="Jeske O."/>
            <person name="Meyerdierks A."/>
            <person name="Storesund J.E."/>
            <person name="Kallscheuer N."/>
            <person name="Luecker S."/>
            <person name="Lage O.M."/>
            <person name="Pohl T."/>
            <person name="Merkel B.J."/>
            <person name="Hornburger P."/>
            <person name="Mueller R.-W."/>
            <person name="Bruemmer F."/>
            <person name="Labrenz M."/>
            <person name="Spormann A.M."/>
            <person name="Op Den Camp H."/>
            <person name="Overmann J."/>
            <person name="Amann R."/>
            <person name="Jetten M.S.M."/>
            <person name="Mascher T."/>
            <person name="Medema M.H."/>
            <person name="Devos D.P."/>
            <person name="Kaster A.-K."/>
            <person name="Ovreas L."/>
            <person name="Rohde M."/>
            <person name="Galperin M.Y."/>
            <person name="Jogler C."/>
        </authorList>
    </citation>
    <scope>NUCLEOTIDE SEQUENCE [LARGE SCALE GENOMIC DNA]</scope>
    <source>
        <strain evidence="2 3">Poly59</strain>
    </source>
</reference>
<keyword evidence="3" id="KW-1185">Reference proteome</keyword>
<dbReference type="GO" id="GO:0016491">
    <property type="term" value="F:oxidoreductase activity"/>
    <property type="evidence" value="ECO:0007669"/>
    <property type="project" value="InterPro"/>
</dbReference>
<gene>
    <name evidence="2" type="ORF">Poly59_18710</name>
</gene>